<evidence type="ECO:0000256" key="3">
    <source>
        <dbReference type="ARBA" id="ARBA00022723"/>
    </source>
</evidence>
<dbReference type="InterPro" id="IPR004881">
    <property type="entry name" value="Ribosome_biogen_GTPase_RsgA"/>
</dbReference>
<keyword evidence="5 10" id="KW-0547">Nucleotide-binding</keyword>
<dbReference type="OrthoDB" id="9809485at2"/>
<feature type="domain" description="EngC GTPase" evidence="11">
    <location>
        <begin position="89"/>
        <end position="239"/>
    </location>
</feature>
<comment type="similarity">
    <text evidence="10">Belongs to the TRAFAC class YlqF/YawG GTPase family. RsgA subfamily.</text>
</comment>
<dbReference type="GO" id="GO:0003924">
    <property type="term" value="F:GTPase activity"/>
    <property type="evidence" value="ECO:0007669"/>
    <property type="project" value="UniProtKB-UniRule"/>
</dbReference>
<dbReference type="GO" id="GO:0005737">
    <property type="term" value="C:cytoplasm"/>
    <property type="evidence" value="ECO:0007669"/>
    <property type="project" value="UniProtKB-SubCell"/>
</dbReference>
<keyword evidence="9 10" id="KW-0342">GTP-binding</keyword>
<dbReference type="Proteomes" id="UP000249239">
    <property type="component" value="Unassembled WGS sequence"/>
</dbReference>
<organism evidence="13 14">
    <name type="scientific">Breznakibacter xylanolyticus</name>
    <dbReference type="NCBI Taxonomy" id="990"/>
    <lineage>
        <taxon>Bacteria</taxon>
        <taxon>Pseudomonadati</taxon>
        <taxon>Bacteroidota</taxon>
        <taxon>Bacteroidia</taxon>
        <taxon>Marinilabiliales</taxon>
        <taxon>Marinilabiliaceae</taxon>
        <taxon>Breznakibacter</taxon>
    </lineage>
</organism>
<evidence type="ECO:0000256" key="10">
    <source>
        <dbReference type="HAMAP-Rule" id="MF_01820"/>
    </source>
</evidence>
<comment type="caution">
    <text evidence="13">The sequence shown here is derived from an EMBL/GenBank/DDBJ whole genome shotgun (WGS) entry which is preliminary data.</text>
</comment>
<dbReference type="Gene3D" id="3.40.50.300">
    <property type="entry name" value="P-loop containing nucleotide triphosphate hydrolases"/>
    <property type="match status" value="1"/>
</dbReference>
<dbReference type="EMBL" id="QKZK01000004">
    <property type="protein sequence ID" value="PZX19495.1"/>
    <property type="molecule type" value="Genomic_DNA"/>
</dbReference>
<evidence type="ECO:0000256" key="6">
    <source>
        <dbReference type="ARBA" id="ARBA00022801"/>
    </source>
</evidence>
<comment type="function">
    <text evidence="10">One of several proteins that assist in the late maturation steps of the functional core of the 30S ribosomal subunit. Helps release RbfA from mature subunits. May play a role in the assembly of ribosomal proteins into the subunit. Circularly permuted GTPase that catalyzes slow GTP hydrolysis, GTPase activity is stimulated by the 30S ribosomal subunit.</text>
</comment>
<dbReference type="InterPro" id="IPR010914">
    <property type="entry name" value="RsgA_GTPase_dom"/>
</dbReference>
<protein>
    <recommendedName>
        <fullName evidence="10">Small ribosomal subunit biogenesis GTPase RsgA</fullName>
        <ecNumber evidence="10">3.6.1.-</ecNumber>
    </recommendedName>
</protein>
<gene>
    <name evidence="10" type="primary">rsgA</name>
    <name evidence="13" type="ORF">LX69_00763</name>
</gene>
<sequence length="309" mass="34740">MSRAEGIVIKSTGSWYLVKQADGSVINCRIKGKMRMDDIKSTNPVAVGDLVEWEPEEEGNGVIAEIRQRKNYIIRRATNLSKQSHIIAANIDQAILMVTINYPVTTSIFIDRFLASAEAYRIPVVIVFNKIDRFDHKHMKELEAIRSIYTEIGYETILLSAKKQEDITEFSDLLTNKVSVIAGHSGVGKSTLINRIEPGLNLKTSEISDAHHSGKHTTTFAEMHPLRQGGYIIDTPGIRGFGLYDMAENELHHYFREIFAASSACQYNNCTHVQEPGCAVKRLVAEGAIAASRYNNYVNIFLNKDEKYR</sequence>
<evidence type="ECO:0000259" key="12">
    <source>
        <dbReference type="PROSITE" id="PS51721"/>
    </source>
</evidence>
<dbReference type="EC" id="3.6.1.-" evidence="10"/>
<keyword evidence="6 10" id="KW-0378">Hydrolase</keyword>
<dbReference type="GO" id="GO:0042274">
    <property type="term" value="P:ribosomal small subunit biogenesis"/>
    <property type="evidence" value="ECO:0007669"/>
    <property type="project" value="UniProtKB-UniRule"/>
</dbReference>
<feature type="binding site" evidence="10">
    <location>
        <begin position="129"/>
        <end position="132"/>
    </location>
    <ligand>
        <name>GTP</name>
        <dbReference type="ChEBI" id="CHEBI:37565"/>
    </ligand>
</feature>
<keyword evidence="14" id="KW-1185">Reference proteome</keyword>
<proteinExistence type="inferred from homology"/>
<evidence type="ECO:0000256" key="7">
    <source>
        <dbReference type="ARBA" id="ARBA00022833"/>
    </source>
</evidence>
<reference evidence="13 14" key="1">
    <citation type="submission" date="2018-06" db="EMBL/GenBank/DDBJ databases">
        <title>Genomic Encyclopedia of Archaeal and Bacterial Type Strains, Phase II (KMG-II): from individual species to whole genera.</title>
        <authorList>
            <person name="Goeker M."/>
        </authorList>
    </citation>
    <scope>NUCLEOTIDE SEQUENCE [LARGE SCALE GENOMIC DNA]</scope>
    <source>
        <strain evidence="13 14">DSM 6779</strain>
    </source>
</reference>
<dbReference type="GO" id="GO:0046872">
    <property type="term" value="F:metal ion binding"/>
    <property type="evidence" value="ECO:0007669"/>
    <property type="project" value="UniProtKB-KW"/>
</dbReference>
<dbReference type="CDD" id="cd01854">
    <property type="entry name" value="YjeQ_EngC"/>
    <property type="match status" value="1"/>
</dbReference>
<dbReference type="Pfam" id="PF03193">
    <property type="entry name" value="RsgA_GTPase"/>
    <property type="match status" value="1"/>
</dbReference>
<keyword evidence="4 10" id="KW-0699">rRNA-binding</keyword>
<feature type="binding site" evidence="10">
    <location>
        <position position="265"/>
    </location>
    <ligand>
        <name>Zn(2+)</name>
        <dbReference type="ChEBI" id="CHEBI:29105"/>
    </ligand>
</feature>
<feature type="binding site" evidence="10">
    <location>
        <position position="278"/>
    </location>
    <ligand>
        <name>Zn(2+)</name>
        <dbReference type="ChEBI" id="CHEBI:29105"/>
    </ligand>
</feature>
<dbReference type="GO" id="GO:0005525">
    <property type="term" value="F:GTP binding"/>
    <property type="evidence" value="ECO:0007669"/>
    <property type="project" value="UniProtKB-UniRule"/>
</dbReference>
<dbReference type="PANTHER" id="PTHR32120:SF11">
    <property type="entry name" value="SMALL RIBOSOMAL SUBUNIT BIOGENESIS GTPASE RSGA 1, MITOCHONDRIAL-RELATED"/>
    <property type="match status" value="1"/>
</dbReference>
<dbReference type="RefSeq" id="WP_111444477.1">
    <property type="nucleotide sequence ID" value="NZ_QKZK01000004.1"/>
</dbReference>
<evidence type="ECO:0000256" key="9">
    <source>
        <dbReference type="ARBA" id="ARBA00023134"/>
    </source>
</evidence>
<keyword evidence="8 10" id="KW-0694">RNA-binding</keyword>
<dbReference type="SUPFAM" id="SSF50249">
    <property type="entry name" value="Nucleic acid-binding proteins"/>
    <property type="match status" value="1"/>
</dbReference>
<dbReference type="CDD" id="cd04466">
    <property type="entry name" value="S1_YloQ_GTPase"/>
    <property type="match status" value="1"/>
</dbReference>
<dbReference type="PANTHER" id="PTHR32120">
    <property type="entry name" value="SMALL RIBOSOMAL SUBUNIT BIOGENESIS GTPASE RSGA"/>
    <property type="match status" value="1"/>
</dbReference>
<dbReference type="Pfam" id="PF16745">
    <property type="entry name" value="RsgA_N"/>
    <property type="match status" value="1"/>
</dbReference>
<comment type="subcellular location">
    <subcellularLocation>
        <location evidence="10">Cytoplasm</location>
    </subcellularLocation>
</comment>
<keyword evidence="3 10" id="KW-0479">Metal-binding</keyword>
<dbReference type="AlphaFoldDB" id="A0A2W7NGG2"/>
<keyword evidence="2 10" id="KW-0690">Ribosome biogenesis</keyword>
<dbReference type="GO" id="GO:0019843">
    <property type="term" value="F:rRNA binding"/>
    <property type="evidence" value="ECO:0007669"/>
    <property type="project" value="UniProtKB-KW"/>
</dbReference>
<dbReference type="SUPFAM" id="SSF52540">
    <property type="entry name" value="P-loop containing nucleoside triphosphate hydrolases"/>
    <property type="match status" value="1"/>
</dbReference>
<feature type="binding site" evidence="10">
    <location>
        <position position="270"/>
    </location>
    <ligand>
        <name>Zn(2+)</name>
        <dbReference type="ChEBI" id="CHEBI:29105"/>
    </ligand>
</feature>
<comment type="subunit">
    <text evidence="10">Monomer. Associates with 30S ribosomal subunit, binds 16S rRNA.</text>
</comment>
<comment type="cofactor">
    <cofactor evidence="10">
        <name>Zn(2+)</name>
        <dbReference type="ChEBI" id="CHEBI:29105"/>
    </cofactor>
    <text evidence="10">Binds 1 zinc ion per subunit.</text>
</comment>
<dbReference type="InterPro" id="IPR031944">
    <property type="entry name" value="RsgA_N"/>
</dbReference>
<evidence type="ECO:0000256" key="8">
    <source>
        <dbReference type="ARBA" id="ARBA00022884"/>
    </source>
</evidence>
<evidence type="ECO:0000256" key="4">
    <source>
        <dbReference type="ARBA" id="ARBA00022730"/>
    </source>
</evidence>
<evidence type="ECO:0000256" key="1">
    <source>
        <dbReference type="ARBA" id="ARBA00022490"/>
    </source>
</evidence>
<evidence type="ECO:0000313" key="14">
    <source>
        <dbReference type="Proteomes" id="UP000249239"/>
    </source>
</evidence>
<evidence type="ECO:0000259" key="11">
    <source>
        <dbReference type="PROSITE" id="PS50936"/>
    </source>
</evidence>
<evidence type="ECO:0000256" key="2">
    <source>
        <dbReference type="ARBA" id="ARBA00022517"/>
    </source>
</evidence>
<evidence type="ECO:0000256" key="5">
    <source>
        <dbReference type="ARBA" id="ARBA00022741"/>
    </source>
</evidence>
<keyword evidence="1 10" id="KW-0963">Cytoplasm</keyword>
<dbReference type="PROSITE" id="PS51721">
    <property type="entry name" value="G_CP"/>
    <property type="match status" value="1"/>
</dbReference>
<dbReference type="Gene3D" id="2.40.50.140">
    <property type="entry name" value="Nucleic acid-binding proteins"/>
    <property type="match status" value="1"/>
</dbReference>
<dbReference type="HAMAP" id="MF_01820">
    <property type="entry name" value="GTPase_RsgA"/>
    <property type="match status" value="1"/>
</dbReference>
<dbReference type="PROSITE" id="PS50936">
    <property type="entry name" value="ENGC_GTPASE"/>
    <property type="match status" value="1"/>
</dbReference>
<name>A0A2W7NGG2_9BACT</name>
<feature type="domain" description="CP-type G" evidence="12">
    <location>
        <begin position="80"/>
        <end position="241"/>
    </location>
</feature>
<feature type="binding site" evidence="10">
    <location>
        <position position="272"/>
    </location>
    <ligand>
        <name>Zn(2+)</name>
        <dbReference type="ChEBI" id="CHEBI:29105"/>
    </ligand>
</feature>
<evidence type="ECO:0000313" key="13">
    <source>
        <dbReference type="EMBL" id="PZX19495.1"/>
    </source>
</evidence>
<keyword evidence="7 10" id="KW-0862">Zinc</keyword>
<feature type="binding site" evidence="10">
    <location>
        <begin position="183"/>
        <end position="191"/>
    </location>
    <ligand>
        <name>GTP</name>
        <dbReference type="ChEBI" id="CHEBI:37565"/>
    </ligand>
</feature>
<dbReference type="InterPro" id="IPR012340">
    <property type="entry name" value="NA-bd_OB-fold"/>
</dbReference>
<dbReference type="NCBIfam" id="TIGR00157">
    <property type="entry name" value="ribosome small subunit-dependent GTPase A"/>
    <property type="match status" value="1"/>
</dbReference>
<accession>A0A2W7NGG2</accession>
<dbReference type="InterPro" id="IPR027417">
    <property type="entry name" value="P-loop_NTPase"/>
</dbReference>
<dbReference type="Gene3D" id="1.10.40.50">
    <property type="entry name" value="Probable gtpase engc, domain 3"/>
    <property type="match status" value="1"/>
</dbReference>
<dbReference type="InterPro" id="IPR030378">
    <property type="entry name" value="G_CP_dom"/>
</dbReference>